<dbReference type="Pfam" id="PF02633">
    <property type="entry name" value="Creatininase"/>
    <property type="match status" value="1"/>
</dbReference>
<dbReference type="Gene3D" id="3.40.50.10310">
    <property type="entry name" value="Creatininase"/>
    <property type="match status" value="1"/>
</dbReference>
<keyword evidence="7" id="KW-1185">Reference proteome</keyword>
<dbReference type="InterPro" id="IPR003785">
    <property type="entry name" value="Creatininase/forma_Hydrolase"/>
</dbReference>
<dbReference type="PANTHER" id="PTHR35005:SF1">
    <property type="entry name" value="2-AMINO-5-FORMYLAMINO-6-RIBOSYLAMINOPYRIMIDIN-4(3H)-ONE 5'-MONOPHOSPHATE DEFORMYLASE"/>
    <property type="match status" value="1"/>
</dbReference>
<dbReference type="InterPro" id="IPR024087">
    <property type="entry name" value="Creatininase-like_sf"/>
</dbReference>
<evidence type="ECO:0000313" key="7">
    <source>
        <dbReference type="Proteomes" id="UP000620596"/>
    </source>
</evidence>
<comment type="cofactor">
    <cofactor evidence="1">
        <name>Zn(2+)</name>
        <dbReference type="ChEBI" id="CHEBI:29105"/>
    </cofactor>
</comment>
<gene>
    <name evidence="6" type="ORF">GCM10011496_24450</name>
</gene>
<evidence type="ECO:0000256" key="4">
    <source>
        <dbReference type="ARBA" id="ARBA00022833"/>
    </source>
</evidence>
<evidence type="ECO:0000256" key="5">
    <source>
        <dbReference type="ARBA" id="ARBA00024029"/>
    </source>
</evidence>
<comment type="similarity">
    <text evidence="5">Belongs to the creatininase superfamily.</text>
</comment>
<evidence type="ECO:0000256" key="3">
    <source>
        <dbReference type="ARBA" id="ARBA00022801"/>
    </source>
</evidence>
<keyword evidence="2" id="KW-0479">Metal-binding</keyword>
<keyword evidence="3" id="KW-0378">Hydrolase</keyword>
<dbReference type="RefSeq" id="WP_188708795.1">
    <property type="nucleotide sequence ID" value="NZ_BMIG01000008.1"/>
</dbReference>
<organism evidence="6 7">
    <name type="scientific">Polaromonas eurypsychrophila</name>
    <dbReference type="NCBI Taxonomy" id="1614635"/>
    <lineage>
        <taxon>Bacteria</taxon>
        <taxon>Pseudomonadati</taxon>
        <taxon>Pseudomonadota</taxon>
        <taxon>Betaproteobacteria</taxon>
        <taxon>Burkholderiales</taxon>
        <taxon>Comamonadaceae</taxon>
        <taxon>Polaromonas</taxon>
    </lineage>
</organism>
<dbReference type="EMBL" id="BMIG01000008">
    <property type="protein sequence ID" value="GGB02550.1"/>
    <property type="molecule type" value="Genomic_DNA"/>
</dbReference>
<evidence type="ECO:0000313" key="6">
    <source>
        <dbReference type="EMBL" id="GGB02550.1"/>
    </source>
</evidence>
<dbReference type="PANTHER" id="PTHR35005">
    <property type="entry name" value="3-DEHYDRO-SCYLLO-INOSOSE HYDROLASE"/>
    <property type="match status" value="1"/>
</dbReference>
<evidence type="ECO:0000256" key="2">
    <source>
        <dbReference type="ARBA" id="ARBA00022723"/>
    </source>
</evidence>
<accession>A0A916SJ11</accession>
<comment type="caution">
    <text evidence="6">The sequence shown here is derived from an EMBL/GenBank/DDBJ whole genome shotgun (WGS) entry which is preliminary data.</text>
</comment>
<name>A0A916SJ11_9BURK</name>
<proteinExistence type="inferred from homology"/>
<evidence type="ECO:0000256" key="1">
    <source>
        <dbReference type="ARBA" id="ARBA00001947"/>
    </source>
</evidence>
<dbReference type="GO" id="GO:0016811">
    <property type="term" value="F:hydrolase activity, acting on carbon-nitrogen (but not peptide) bonds, in linear amides"/>
    <property type="evidence" value="ECO:0007669"/>
    <property type="project" value="TreeGrafter"/>
</dbReference>
<sequence>MNPAPTPFALPHFWADLKSPDFARIDAAATIAVLPVAAIEQHGPHLPLSVDTDLVNGVIAHCLPHLNNVPVLFLPTQSIGRSIEHIAFPGTLTLGAATLIQSWVDLGECVARTGIKKLVLLNAHGGNVSTLDIVGRELRARFGLTVLMVNTFSLPLPAEVKQLFGPDEERFGVHGGDVETSMMLALHPHKVDMGLAQNFHSSSQDRAQSYAILGNGSSAKLAWAAQDLHAAGAAGNAAAATAEKGLAVLQASGQALARLLHEVQQLAALG</sequence>
<reference evidence="6" key="2">
    <citation type="submission" date="2020-09" db="EMBL/GenBank/DDBJ databases">
        <authorList>
            <person name="Sun Q."/>
            <person name="Zhou Y."/>
        </authorList>
    </citation>
    <scope>NUCLEOTIDE SEQUENCE</scope>
    <source>
        <strain evidence="6">CGMCC 1.15322</strain>
    </source>
</reference>
<dbReference type="Proteomes" id="UP000620596">
    <property type="component" value="Unassembled WGS sequence"/>
</dbReference>
<reference evidence="6" key="1">
    <citation type="journal article" date="2014" name="Int. J. Syst. Evol. Microbiol.">
        <title>Complete genome sequence of Corynebacterium casei LMG S-19264T (=DSM 44701T), isolated from a smear-ripened cheese.</title>
        <authorList>
            <consortium name="US DOE Joint Genome Institute (JGI-PGF)"/>
            <person name="Walter F."/>
            <person name="Albersmeier A."/>
            <person name="Kalinowski J."/>
            <person name="Ruckert C."/>
        </authorList>
    </citation>
    <scope>NUCLEOTIDE SEQUENCE</scope>
    <source>
        <strain evidence="6">CGMCC 1.15322</strain>
    </source>
</reference>
<keyword evidence="4" id="KW-0862">Zinc</keyword>
<dbReference type="GO" id="GO:0046872">
    <property type="term" value="F:metal ion binding"/>
    <property type="evidence" value="ECO:0007669"/>
    <property type="project" value="UniProtKB-KW"/>
</dbReference>
<dbReference type="GO" id="GO:0009231">
    <property type="term" value="P:riboflavin biosynthetic process"/>
    <property type="evidence" value="ECO:0007669"/>
    <property type="project" value="TreeGrafter"/>
</dbReference>
<dbReference type="SUPFAM" id="SSF102215">
    <property type="entry name" value="Creatininase"/>
    <property type="match status" value="1"/>
</dbReference>
<dbReference type="AlphaFoldDB" id="A0A916SJ11"/>
<protein>
    <submittedName>
        <fullName evidence="6">Creatininase</fullName>
    </submittedName>
</protein>